<evidence type="ECO:0000313" key="2">
    <source>
        <dbReference type="Proteomes" id="UP000324260"/>
    </source>
</evidence>
<dbReference type="InterPro" id="IPR027584">
    <property type="entry name" value="TrbK_RP4"/>
</dbReference>
<dbReference type="Proteomes" id="UP000324260">
    <property type="component" value="Unassembled WGS sequence"/>
</dbReference>
<name>A0A5D9DFG2_HALER</name>
<protein>
    <submittedName>
        <fullName evidence="1">Entry exclusion lipoprotein TrbK</fullName>
    </submittedName>
</protein>
<proteinExistence type="predicted"/>
<dbReference type="AlphaFoldDB" id="A0A5D9DFG2"/>
<keyword evidence="2" id="KW-1185">Reference proteome</keyword>
<dbReference type="NCBIfam" id="TIGR04359">
    <property type="entry name" value="TrbK_RP4"/>
    <property type="match status" value="1"/>
</dbReference>
<sequence>MKNNCVIGNISLVRKTIFEMCMMKLKSTVFILFLSTFLLAGCEGGNAEVPEPSREACTGDEYQKIFGEIVNDNARREFEDACRSYQVEEEVREWEFKASPKDDF</sequence>
<dbReference type="EMBL" id="VTPU01000001">
    <property type="protein sequence ID" value="TZG41521.1"/>
    <property type="molecule type" value="Genomic_DNA"/>
</dbReference>
<comment type="caution">
    <text evidence="1">The sequence shown here is derived from an EMBL/GenBank/DDBJ whole genome shotgun (WGS) entry which is preliminary data.</text>
</comment>
<gene>
    <name evidence="1" type="primary">trbK</name>
    <name evidence="1" type="ORF">FZZ93_02335</name>
</gene>
<dbReference type="OrthoDB" id="8480303at2"/>
<organism evidence="1 2">
    <name type="scientific">Halomonas eurihalina</name>
    <dbReference type="NCBI Taxonomy" id="42566"/>
    <lineage>
        <taxon>Bacteria</taxon>
        <taxon>Pseudomonadati</taxon>
        <taxon>Pseudomonadota</taxon>
        <taxon>Gammaproteobacteria</taxon>
        <taxon>Oceanospirillales</taxon>
        <taxon>Halomonadaceae</taxon>
        <taxon>Halomonas</taxon>
    </lineage>
</organism>
<reference evidence="1 2" key="1">
    <citation type="submission" date="2019-08" db="EMBL/GenBank/DDBJ databases">
        <title>Draft Genome Sequence of Halomonas eurihalina Isolated from Preserved Hide-surface.</title>
        <authorList>
            <person name="Hussain S.A."/>
            <person name="Xu A."/>
            <person name="Sarker M."/>
            <person name="Sommers C."/>
        </authorList>
    </citation>
    <scope>NUCLEOTIDE SEQUENCE [LARGE SCALE GENOMIC DNA]</scope>
    <source>
        <strain evidence="1 2">MS1</strain>
    </source>
</reference>
<evidence type="ECO:0000313" key="1">
    <source>
        <dbReference type="EMBL" id="TZG41521.1"/>
    </source>
</evidence>
<keyword evidence="1" id="KW-0449">Lipoprotein</keyword>
<accession>A0A5D9DFG2</accession>